<dbReference type="PANTHER" id="PTHR11365:SF23">
    <property type="entry name" value="HYPOTHETICAL 5-OXOPROLINASE (EUROFUNG)-RELATED"/>
    <property type="match status" value="1"/>
</dbReference>
<dbReference type="OrthoDB" id="102473at2"/>
<dbReference type="Proteomes" id="UP000198420">
    <property type="component" value="Unassembled WGS sequence"/>
</dbReference>
<accession>A0A238WMS5</accession>
<dbReference type="GO" id="GO:0006749">
    <property type="term" value="P:glutathione metabolic process"/>
    <property type="evidence" value="ECO:0007669"/>
    <property type="project" value="TreeGrafter"/>
</dbReference>
<dbReference type="InterPro" id="IPR045079">
    <property type="entry name" value="Oxoprolinase-like"/>
</dbReference>
<feature type="domain" description="Hydantoinase B/oxoprolinase" evidence="1">
    <location>
        <begin position="20"/>
        <end position="535"/>
    </location>
</feature>
<dbReference type="Pfam" id="PF02538">
    <property type="entry name" value="Hydantoinase_B"/>
    <property type="match status" value="1"/>
</dbReference>
<dbReference type="PANTHER" id="PTHR11365">
    <property type="entry name" value="5-OXOPROLINASE RELATED"/>
    <property type="match status" value="1"/>
</dbReference>
<evidence type="ECO:0000313" key="3">
    <source>
        <dbReference type="Proteomes" id="UP000198420"/>
    </source>
</evidence>
<dbReference type="RefSeq" id="WP_089311166.1">
    <property type="nucleotide sequence ID" value="NZ_FZNP01000003.1"/>
</dbReference>
<protein>
    <submittedName>
        <fullName evidence="2">N-methylhydantoinase B</fullName>
    </submittedName>
</protein>
<dbReference type="GO" id="GO:0005829">
    <property type="term" value="C:cytosol"/>
    <property type="evidence" value="ECO:0007669"/>
    <property type="project" value="TreeGrafter"/>
</dbReference>
<keyword evidence="3" id="KW-1185">Reference proteome</keyword>
<dbReference type="InterPro" id="IPR003692">
    <property type="entry name" value="Hydantoinase_B"/>
</dbReference>
<name>A0A238WMS5_9ACTN</name>
<dbReference type="EMBL" id="FZNP01000003">
    <property type="protein sequence ID" value="SNR47681.1"/>
    <property type="molecule type" value="Genomic_DNA"/>
</dbReference>
<organism evidence="2 3">
    <name type="scientific">Actinomadura mexicana</name>
    <dbReference type="NCBI Taxonomy" id="134959"/>
    <lineage>
        <taxon>Bacteria</taxon>
        <taxon>Bacillati</taxon>
        <taxon>Actinomycetota</taxon>
        <taxon>Actinomycetes</taxon>
        <taxon>Streptosporangiales</taxon>
        <taxon>Thermomonosporaceae</taxon>
        <taxon>Actinomadura</taxon>
    </lineage>
</organism>
<reference evidence="3" key="1">
    <citation type="submission" date="2017-06" db="EMBL/GenBank/DDBJ databases">
        <authorList>
            <person name="Varghese N."/>
            <person name="Submissions S."/>
        </authorList>
    </citation>
    <scope>NUCLEOTIDE SEQUENCE [LARGE SCALE GENOMIC DNA]</scope>
    <source>
        <strain evidence="3">DSM 44485</strain>
    </source>
</reference>
<proteinExistence type="predicted"/>
<evidence type="ECO:0000313" key="2">
    <source>
        <dbReference type="EMBL" id="SNR47681.1"/>
    </source>
</evidence>
<sequence>MTAVDIGAADEELAPSARIDPITLEILWSRLIAIADEAATTLKRTAFSPIVTESNDFACVVFDARGNAIAENTIGIPSFNMTMGVTLAEMLAWRPADQWRPGDVACTNNPWITSGHLPDVTVIAPVFRAGRLLGWTGSIAHMADISGALWSADTRSVYEEGMFIPPMLLIEQGELNETLLRILRANLRMPVEVVGDLMAQVTAGRTAAQRLIEFADETGVDSLDEISGEICRLSERSMRRAVSAIPDGTYRAAHDLDGTMDGEAVHLEVAVTVQGDAMTVDYTGTSPEVTRALNVVKPYTDAYTCYPLKCVLDPNTPRAEGSYRCITVSAPEGSILNPRYPAPVNARQLVGHCLAITLYKALAPVIPDRVIAESGSAPSLRAVISGPRDESGRQFTAIPFINGGMGARPVADGLSTTCFPSNIEAGSMEALEATAPLRIRRKELLPDSGGAGTYRGGLGQNVEIELLAPGECTLSLFVEHVRNRPEGILGGHAGGASRVTINGRGDGFPLKGRSRIRPGDRININYPGGGGYGDPAERDRDAVRADVHAGLVSESAAREVYGL</sequence>
<gene>
    <name evidence="2" type="ORF">SAMN06265355_10360</name>
</gene>
<evidence type="ECO:0000259" key="1">
    <source>
        <dbReference type="Pfam" id="PF02538"/>
    </source>
</evidence>
<dbReference type="AlphaFoldDB" id="A0A238WMS5"/>
<dbReference type="GO" id="GO:0017168">
    <property type="term" value="F:5-oxoprolinase (ATP-hydrolyzing) activity"/>
    <property type="evidence" value="ECO:0007669"/>
    <property type="project" value="TreeGrafter"/>
</dbReference>